<dbReference type="InterPro" id="IPR045713">
    <property type="entry name" value="DUF6069"/>
</dbReference>
<dbReference type="Pfam" id="PF19545">
    <property type="entry name" value="DUF6069"/>
    <property type="match status" value="1"/>
</dbReference>
<reference evidence="3" key="1">
    <citation type="journal article" date="2014" name="Int. J. Syst. Evol. Microbiol.">
        <title>Complete genome sequence of Corynebacterium casei LMG S-19264T (=DSM 44701T), isolated from a smear-ripened cheese.</title>
        <authorList>
            <consortium name="US DOE Joint Genome Institute (JGI-PGF)"/>
            <person name="Walter F."/>
            <person name="Albersmeier A."/>
            <person name="Kalinowski J."/>
            <person name="Ruckert C."/>
        </authorList>
    </citation>
    <scope>NUCLEOTIDE SEQUENCE</scope>
    <source>
        <strain evidence="3">CGMCC 4.7308</strain>
    </source>
</reference>
<dbReference type="EMBL" id="BMNA01000008">
    <property type="protein sequence ID" value="GGM10431.1"/>
    <property type="molecule type" value="Genomic_DNA"/>
</dbReference>
<protein>
    <submittedName>
        <fullName evidence="3">Uncharacterized protein</fullName>
    </submittedName>
</protein>
<dbReference type="AlphaFoldDB" id="A0A917WJW3"/>
<feature type="compositionally biased region" description="Pro residues" evidence="1">
    <location>
        <begin position="32"/>
        <end position="44"/>
    </location>
</feature>
<keyword evidence="2" id="KW-0472">Membrane</keyword>
<dbReference type="Proteomes" id="UP000655208">
    <property type="component" value="Unassembled WGS sequence"/>
</dbReference>
<comment type="caution">
    <text evidence="3">The sequence shown here is derived from an EMBL/GenBank/DDBJ whole genome shotgun (WGS) entry which is preliminary data.</text>
</comment>
<evidence type="ECO:0000256" key="2">
    <source>
        <dbReference type="SAM" id="Phobius"/>
    </source>
</evidence>
<evidence type="ECO:0000256" key="1">
    <source>
        <dbReference type="SAM" id="MobiDB-lite"/>
    </source>
</evidence>
<keyword evidence="2" id="KW-0812">Transmembrane</keyword>
<feature type="transmembrane region" description="Helical" evidence="2">
    <location>
        <begin position="149"/>
        <end position="167"/>
    </location>
</feature>
<reference evidence="3" key="2">
    <citation type="submission" date="2020-09" db="EMBL/GenBank/DDBJ databases">
        <authorList>
            <person name="Sun Q."/>
            <person name="Zhou Y."/>
        </authorList>
    </citation>
    <scope>NUCLEOTIDE SEQUENCE</scope>
    <source>
        <strain evidence="3">CGMCC 4.7308</strain>
    </source>
</reference>
<organism evidence="3 4">
    <name type="scientific">Nakamurella endophytica</name>
    <dbReference type="NCBI Taxonomy" id="1748367"/>
    <lineage>
        <taxon>Bacteria</taxon>
        <taxon>Bacillati</taxon>
        <taxon>Actinomycetota</taxon>
        <taxon>Actinomycetes</taxon>
        <taxon>Nakamurellales</taxon>
        <taxon>Nakamurellaceae</taxon>
        <taxon>Nakamurella</taxon>
    </lineage>
</organism>
<accession>A0A917WJW3</accession>
<proteinExistence type="predicted"/>
<gene>
    <name evidence="3" type="ORF">GCM10011594_32900</name>
</gene>
<sequence length="204" mass="21482">MTQTVDPRAPWTPDHTELLRPAAPQADLRQPPAAPGYRPAPPAGDPLYVPTTWSQPGYRPEPVDLPISRGPRLDQARFWVGSILTAAVAGMAGVIGMVVAQGVLRVPVVLPDTDAALHIGTYGMIAALISMLAALVYDGMVAFAPRPTMYYGWLTGLLTALAVLLPFTTTASLVSQLVLAGTNLVVGVVIMTLVPVAASNARPR</sequence>
<evidence type="ECO:0000313" key="3">
    <source>
        <dbReference type="EMBL" id="GGM10431.1"/>
    </source>
</evidence>
<name>A0A917WJW3_9ACTN</name>
<feature type="transmembrane region" description="Helical" evidence="2">
    <location>
        <begin position="78"/>
        <end position="103"/>
    </location>
</feature>
<feature type="region of interest" description="Disordered" evidence="1">
    <location>
        <begin position="1"/>
        <end position="55"/>
    </location>
</feature>
<dbReference type="RefSeq" id="WP_188943390.1">
    <property type="nucleotide sequence ID" value="NZ_BMNA01000008.1"/>
</dbReference>
<keyword evidence="4" id="KW-1185">Reference proteome</keyword>
<evidence type="ECO:0000313" key="4">
    <source>
        <dbReference type="Proteomes" id="UP000655208"/>
    </source>
</evidence>
<feature type="transmembrane region" description="Helical" evidence="2">
    <location>
        <begin position="115"/>
        <end position="137"/>
    </location>
</feature>
<feature type="transmembrane region" description="Helical" evidence="2">
    <location>
        <begin position="173"/>
        <end position="198"/>
    </location>
</feature>
<keyword evidence="2" id="KW-1133">Transmembrane helix</keyword>